<keyword evidence="4" id="KW-1185">Reference proteome</keyword>
<accession>A0A5J5EEW1</accession>
<evidence type="ECO:0000256" key="2">
    <source>
        <dbReference type="SAM" id="Coils"/>
    </source>
</evidence>
<evidence type="ECO:0000313" key="4">
    <source>
        <dbReference type="Proteomes" id="UP000326924"/>
    </source>
</evidence>
<dbReference type="InterPro" id="IPR019269">
    <property type="entry name" value="BLOC1_su2"/>
</dbReference>
<proteinExistence type="inferred from homology"/>
<dbReference type="Gene3D" id="1.20.5.170">
    <property type="match status" value="1"/>
</dbReference>
<dbReference type="EMBL" id="VXIS01000387">
    <property type="protein sequence ID" value="KAA8893940.1"/>
    <property type="molecule type" value="Genomic_DNA"/>
</dbReference>
<dbReference type="PANTHER" id="PTHR47882">
    <property type="entry name" value="BIOGENESIS OF LYSOSOME-RELATED ORGANELLES COMPLEX 1 SUBUNIT 2"/>
    <property type="match status" value="1"/>
</dbReference>
<dbReference type="Proteomes" id="UP000326924">
    <property type="component" value="Unassembled WGS sequence"/>
</dbReference>
<dbReference type="OrthoDB" id="244061at2759"/>
<keyword evidence="2" id="KW-0175">Coiled coil</keyword>
<evidence type="ECO:0000313" key="3">
    <source>
        <dbReference type="EMBL" id="KAA8893940.1"/>
    </source>
</evidence>
<reference evidence="3 4" key="1">
    <citation type="submission" date="2019-09" db="EMBL/GenBank/DDBJ databases">
        <title>Draft genome of the ectomycorrhizal ascomycete Sphaerosporella brunnea.</title>
        <authorList>
            <consortium name="DOE Joint Genome Institute"/>
            <person name="Benucci G.M."/>
            <person name="Marozzi G."/>
            <person name="Antonielli L."/>
            <person name="Sanchez S."/>
            <person name="Marco P."/>
            <person name="Wang X."/>
            <person name="Falini L.B."/>
            <person name="Barry K."/>
            <person name="Haridas S."/>
            <person name="Lipzen A."/>
            <person name="Labutti K."/>
            <person name="Grigoriev I.V."/>
            <person name="Murat C."/>
            <person name="Martin F."/>
            <person name="Albertini E."/>
            <person name="Donnini D."/>
            <person name="Bonito G."/>
        </authorList>
    </citation>
    <scope>NUCLEOTIDE SEQUENCE [LARGE SCALE GENOMIC DNA]</scope>
    <source>
        <strain evidence="3 4">Sb_GMNB300</strain>
    </source>
</reference>
<comment type="similarity">
    <text evidence="1">Belongs to the BLOC1S2 family.</text>
</comment>
<dbReference type="PANTHER" id="PTHR47882:SF1">
    <property type="entry name" value="BIOGENESIS OF LYSOSOME-RELATED ORGANELLES COMPLEX 1 SUBUNIT 2"/>
    <property type="match status" value="1"/>
</dbReference>
<name>A0A5J5EEW1_9PEZI</name>
<protein>
    <submittedName>
        <fullName evidence="3">Biogenesis of lysosome-related organelles complex-1, subunit 2</fullName>
    </submittedName>
</protein>
<evidence type="ECO:0000256" key="1">
    <source>
        <dbReference type="ARBA" id="ARBA00008468"/>
    </source>
</evidence>
<dbReference type="Pfam" id="PF10046">
    <property type="entry name" value="BLOC1_2"/>
    <property type="match status" value="1"/>
</dbReference>
<gene>
    <name evidence="3" type="ORF">FN846DRAFT_461868</name>
</gene>
<feature type="coiled-coil region" evidence="2">
    <location>
        <begin position="70"/>
        <end position="104"/>
    </location>
</feature>
<organism evidence="3 4">
    <name type="scientific">Sphaerosporella brunnea</name>
    <dbReference type="NCBI Taxonomy" id="1250544"/>
    <lineage>
        <taxon>Eukaryota</taxon>
        <taxon>Fungi</taxon>
        <taxon>Dikarya</taxon>
        <taxon>Ascomycota</taxon>
        <taxon>Pezizomycotina</taxon>
        <taxon>Pezizomycetes</taxon>
        <taxon>Pezizales</taxon>
        <taxon>Pyronemataceae</taxon>
        <taxon>Sphaerosporella</taxon>
    </lineage>
</organism>
<comment type="caution">
    <text evidence="3">The sequence shown here is derived from an EMBL/GenBank/DDBJ whole genome shotgun (WGS) entry which is preliminary data.</text>
</comment>
<dbReference type="AlphaFoldDB" id="A0A5J5EEW1"/>
<sequence>MAASSQPGGQRSPTNAVNDTLATLESVVRLDTEATVGDLDLLVRVNKHAAERYKAMADAAEGLETDSEYLKSKYAEVNKYIKQVDELDERVSDLEAIVRELEEWAGELEVKVRRIIPRR</sequence>
<dbReference type="InParanoid" id="A0A5J5EEW1"/>